<sequence length="213" mass="22817">MARTRILERDGFRMGQRVFLKQPTMGGTDEDDEVVYPAGSPGLIADIEDLGGKQGVSFTVSIGEITNNFDQGDGPIGNFLSATPVLPAFATLIGLTPKQVADTICTAVEGGISYWARGFHLVSPNEAALKERPWYASAALYDGPFTIKVVQVDEHKEGAGCDVFLTPDSIRRGLAWLAANKPERIGEIIGETGDACTADDFIQACVFGELIYG</sequence>
<organism evidence="1 2">
    <name type="scientific">Methylobacterium aquaticum</name>
    <dbReference type="NCBI Taxonomy" id="270351"/>
    <lineage>
        <taxon>Bacteria</taxon>
        <taxon>Pseudomonadati</taxon>
        <taxon>Pseudomonadota</taxon>
        <taxon>Alphaproteobacteria</taxon>
        <taxon>Hyphomicrobiales</taxon>
        <taxon>Methylobacteriaceae</taxon>
        <taxon>Methylobacterium</taxon>
    </lineage>
</organism>
<reference evidence="2" key="2">
    <citation type="submission" date="2015-01" db="EMBL/GenBank/DDBJ databases">
        <title>Complete genome sequence of Methylobacterium aquaticum strain 22A.</title>
        <authorList>
            <person name="Tani A."/>
            <person name="Ogura Y."/>
            <person name="Hayashi T."/>
        </authorList>
    </citation>
    <scope>NUCLEOTIDE SEQUENCE [LARGE SCALE GENOMIC DNA]</scope>
    <source>
        <strain evidence="2">MA-22A</strain>
        <plasmid evidence="2">Plasmid pMaq22A_3p DNA</plasmid>
    </source>
</reference>
<protein>
    <submittedName>
        <fullName evidence="1">Uncharacterized protein</fullName>
    </submittedName>
</protein>
<geneLocation type="plasmid" evidence="2">
    <name>pMaq22A_3p DNA</name>
</geneLocation>
<dbReference type="EMBL" id="AP014707">
    <property type="protein sequence ID" value="BAQ50324.1"/>
    <property type="molecule type" value="Genomic_DNA"/>
</dbReference>
<dbReference type="OrthoDB" id="8017437at2"/>
<dbReference type="Proteomes" id="UP000061432">
    <property type="component" value="Plasmid pMaq22A_3p"/>
</dbReference>
<accession>A0A0C6FXM7</accession>
<dbReference type="AlphaFoldDB" id="A0A0C6FXM7"/>
<proteinExistence type="predicted"/>
<dbReference type="KEGG" id="maqu:Maq22A_3p50370"/>
<evidence type="ECO:0000313" key="2">
    <source>
        <dbReference type="Proteomes" id="UP000061432"/>
    </source>
</evidence>
<dbReference type="RefSeq" id="WP_060851369.1">
    <property type="nucleotide sequence ID" value="NZ_AP014707.1"/>
</dbReference>
<dbReference type="PATRIC" id="fig|270351.10.peg.7511"/>
<keyword evidence="1" id="KW-0614">Plasmid</keyword>
<name>A0A0C6FXM7_9HYPH</name>
<gene>
    <name evidence="1" type="ORF">Maq22A_3p50370</name>
</gene>
<reference evidence="1 2" key="1">
    <citation type="journal article" date="2015" name="Genome Announc.">
        <title>Complete Genome Sequence of Methylobacterium aquaticum Strain 22A, Isolated from Racomitrium japonicum Moss.</title>
        <authorList>
            <person name="Tani A."/>
            <person name="Ogura Y."/>
            <person name="Hayashi T."/>
            <person name="Kimbara K."/>
        </authorList>
    </citation>
    <scope>NUCLEOTIDE SEQUENCE [LARGE SCALE GENOMIC DNA]</scope>
    <source>
        <strain evidence="1 2">MA-22A</strain>
        <plasmid evidence="2">Plasmid pMaq22A_3p DNA</plasmid>
    </source>
</reference>
<evidence type="ECO:0000313" key="1">
    <source>
        <dbReference type="EMBL" id="BAQ50324.1"/>
    </source>
</evidence>